<dbReference type="NCBIfam" id="TIGR02419">
    <property type="entry name" value="C4_traR_proteo"/>
    <property type="match status" value="1"/>
</dbReference>
<evidence type="ECO:0000256" key="1">
    <source>
        <dbReference type="ARBA" id="ARBA00022723"/>
    </source>
</evidence>
<feature type="zinc finger region" description="dksA C4-type" evidence="4">
    <location>
        <begin position="37"/>
        <end position="61"/>
    </location>
</feature>
<dbReference type="PANTHER" id="PTHR38777">
    <property type="entry name" value="FELS-2 PROPHAGE PROTEIN"/>
    <property type="match status" value="1"/>
</dbReference>
<evidence type="ECO:0000256" key="3">
    <source>
        <dbReference type="ARBA" id="ARBA00022833"/>
    </source>
</evidence>
<evidence type="ECO:0000313" key="6">
    <source>
        <dbReference type="EMBL" id="QIE86975.1"/>
    </source>
</evidence>
<dbReference type="Proteomes" id="UP000501063">
    <property type="component" value="Chromosome"/>
</dbReference>
<gene>
    <name evidence="6" type="ORF">G5B91_12150</name>
</gene>
<reference evidence="6 7" key="1">
    <citation type="submission" date="2020-02" db="EMBL/GenBank/DDBJ databases">
        <title>Integrative conjugative elements (ICEs) and plasmids drive adaptation of Pseudomonas nitroreducens strain HBP1 to wastewater environment.</title>
        <authorList>
            <person name="Sentchilo V."/>
            <person name="Carraro N."/>
            <person name="Bertelli C."/>
            <person name="van der Meer J.R."/>
        </authorList>
    </citation>
    <scope>NUCLEOTIDE SEQUENCE [LARGE SCALE GENOMIC DNA]</scope>
    <source>
        <strain evidence="6 7">HBP1</strain>
    </source>
</reference>
<keyword evidence="1" id="KW-0479">Metal-binding</keyword>
<dbReference type="InterPro" id="IPR020458">
    <property type="entry name" value="Znf_DskA_TraR_CS"/>
</dbReference>
<evidence type="ECO:0000256" key="4">
    <source>
        <dbReference type="PROSITE-ProRule" id="PRU00510"/>
    </source>
</evidence>
<evidence type="ECO:0000256" key="2">
    <source>
        <dbReference type="ARBA" id="ARBA00022771"/>
    </source>
</evidence>
<dbReference type="Pfam" id="PF01258">
    <property type="entry name" value="zf-dskA_traR"/>
    <property type="match status" value="1"/>
</dbReference>
<evidence type="ECO:0000259" key="5">
    <source>
        <dbReference type="Pfam" id="PF01258"/>
    </source>
</evidence>
<dbReference type="SUPFAM" id="SSF57716">
    <property type="entry name" value="Glucocorticoid receptor-like (DNA-binding domain)"/>
    <property type="match status" value="1"/>
</dbReference>
<dbReference type="InterPro" id="IPR000962">
    <property type="entry name" value="Znf_DskA_TraR"/>
</dbReference>
<dbReference type="PANTHER" id="PTHR38777:SF1">
    <property type="entry name" value="DNAK SUPPRESSOR PROTEIN"/>
    <property type="match status" value="1"/>
</dbReference>
<accession>A0A6G6IV06</accession>
<dbReference type="KEGG" id="pnt:G5B91_12150"/>
<sequence>MADVLELAAEREENFRQGLLEARKRPALAHTISATHCEDCGDEIPAARRLAVPGCECCIDCQQLREVRR</sequence>
<dbReference type="Gene3D" id="1.20.120.910">
    <property type="entry name" value="DksA, coiled-coil domain"/>
    <property type="match status" value="1"/>
</dbReference>
<dbReference type="AlphaFoldDB" id="A0A6G6IV06"/>
<keyword evidence="2" id="KW-0863">Zinc-finger</keyword>
<organism evidence="6 7">
    <name type="scientific">Pseudomonas nitroreducens</name>
    <dbReference type="NCBI Taxonomy" id="46680"/>
    <lineage>
        <taxon>Bacteria</taxon>
        <taxon>Pseudomonadati</taxon>
        <taxon>Pseudomonadota</taxon>
        <taxon>Gammaproteobacteria</taxon>
        <taxon>Pseudomonadales</taxon>
        <taxon>Pseudomonadaceae</taxon>
        <taxon>Pseudomonas</taxon>
    </lineage>
</organism>
<dbReference type="GO" id="GO:0008270">
    <property type="term" value="F:zinc ion binding"/>
    <property type="evidence" value="ECO:0007669"/>
    <property type="project" value="UniProtKB-KW"/>
</dbReference>
<dbReference type="PROSITE" id="PS51128">
    <property type="entry name" value="ZF_DKSA_2"/>
    <property type="match status" value="1"/>
</dbReference>
<feature type="domain" description="Zinc finger DksA/TraR C4-type" evidence="5">
    <location>
        <begin position="36"/>
        <end position="66"/>
    </location>
</feature>
<dbReference type="RefSeq" id="WP_024767115.1">
    <property type="nucleotide sequence ID" value="NZ_CP049140.1"/>
</dbReference>
<dbReference type="PROSITE" id="PS01102">
    <property type="entry name" value="ZF_DKSA_1"/>
    <property type="match status" value="1"/>
</dbReference>
<dbReference type="GO" id="GO:1900378">
    <property type="term" value="P:positive regulation of secondary metabolite biosynthetic process"/>
    <property type="evidence" value="ECO:0007669"/>
    <property type="project" value="TreeGrafter"/>
</dbReference>
<dbReference type="InterPro" id="IPR012783">
    <property type="entry name" value="Znf_C4_TraR"/>
</dbReference>
<keyword evidence="3" id="KW-0862">Zinc</keyword>
<protein>
    <submittedName>
        <fullName evidence="6">TraR/DksA family transcriptional regulator</fullName>
    </submittedName>
</protein>
<evidence type="ECO:0000313" key="7">
    <source>
        <dbReference type="Proteomes" id="UP000501063"/>
    </source>
</evidence>
<proteinExistence type="predicted"/>
<dbReference type="EMBL" id="CP049140">
    <property type="protein sequence ID" value="QIE86975.1"/>
    <property type="molecule type" value="Genomic_DNA"/>
</dbReference>
<name>A0A6G6IV06_PSENT</name>